<dbReference type="Gene3D" id="1.10.10.10">
    <property type="entry name" value="Winged helix-like DNA-binding domain superfamily/Winged helix DNA-binding domain"/>
    <property type="match status" value="1"/>
</dbReference>
<dbReference type="Pfam" id="PF01475">
    <property type="entry name" value="FUR"/>
    <property type="match status" value="1"/>
</dbReference>
<evidence type="ECO:0000256" key="1">
    <source>
        <dbReference type="ARBA" id="ARBA00007957"/>
    </source>
</evidence>
<dbReference type="RefSeq" id="WP_265962964.1">
    <property type="nucleotide sequence ID" value="NZ_JAPEVI010000003.1"/>
</dbReference>
<dbReference type="SUPFAM" id="SSF46785">
    <property type="entry name" value="Winged helix' DNA-binding domain"/>
    <property type="match status" value="1"/>
</dbReference>
<dbReference type="InterPro" id="IPR036388">
    <property type="entry name" value="WH-like_DNA-bd_sf"/>
</dbReference>
<evidence type="ECO:0000313" key="8">
    <source>
        <dbReference type="Proteomes" id="UP001300261"/>
    </source>
</evidence>
<keyword evidence="4" id="KW-0805">Transcription regulation</keyword>
<organism evidence="7 8">
    <name type="scientific">Roseibium salinum</name>
    <dbReference type="NCBI Taxonomy" id="1604349"/>
    <lineage>
        <taxon>Bacteria</taxon>
        <taxon>Pseudomonadati</taxon>
        <taxon>Pseudomonadota</taxon>
        <taxon>Alphaproteobacteria</taxon>
        <taxon>Hyphomicrobiales</taxon>
        <taxon>Stappiaceae</taxon>
        <taxon>Roseibium</taxon>
    </lineage>
</organism>
<dbReference type="InterPro" id="IPR036390">
    <property type="entry name" value="WH_DNA-bd_sf"/>
</dbReference>
<evidence type="ECO:0000256" key="2">
    <source>
        <dbReference type="ARBA" id="ARBA00022491"/>
    </source>
</evidence>
<gene>
    <name evidence="7" type="ORF">ON753_12505</name>
</gene>
<evidence type="ECO:0000256" key="3">
    <source>
        <dbReference type="ARBA" id="ARBA00022833"/>
    </source>
</evidence>
<evidence type="ECO:0000256" key="4">
    <source>
        <dbReference type="ARBA" id="ARBA00023015"/>
    </source>
</evidence>
<name>A0ABT3R2J9_9HYPH</name>
<reference evidence="7 8" key="1">
    <citation type="journal article" date="2016" name="Int. J. Syst. Evol. Microbiol.">
        <title>Labrenzia salina sp. nov., isolated from the rhizosphere of the halophyte Arthrocnemum macrostachyum.</title>
        <authorList>
            <person name="Camacho M."/>
            <person name="Redondo-Gomez S."/>
            <person name="Rodriguez-Llorente I."/>
            <person name="Rohde M."/>
            <person name="Sproer C."/>
            <person name="Schumann P."/>
            <person name="Klenk H.P."/>
            <person name="Montero-Calasanz M.D.C."/>
        </authorList>
    </citation>
    <scope>NUCLEOTIDE SEQUENCE [LARGE SCALE GENOMIC DNA]</scope>
    <source>
        <strain evidence="7 8">DSM 29163</strain>
    </source>
</reference>
<comment type="similarity">
    <text evidence="1">Belongs to the Fur family.</text>
</comment>
<keyword evidence="3" id="KW-0862">Zinc</keyword>
<evidence type="ECO:0000313" key="7">
    <source>
        <dbReference type="EMBL" id="MCX2723187.1"/>
    </source>
</evidence>
<keyword evidence="8" id="KW-1185">Reference proteome</keyword>
<evidence type="ECO:0000256" key="5">
    <source>
        <dbReference type="ARBA" id="ARBA00023125"/>
    </source>
</evidence>
<protein>
    <submittedName>
        <fullName evidence="7">Fur family transcriptional regulator</fullName>
    </submittedName>
</protein>
<dbReference type="PANTHER" id="PTHR33202:SF6">
    <property type="entry name" value="ZINC UPTAKE REGULATION PROTEIN"/>
    <property type="match status" value="1"/>
</dbReference>
<proteinExistence type="inferred from homology"/>
<accession>A0ABT3R2J9</accession>
<comment type="caution">
    <text evidence="7">The sequence shown here is derived from an EMBL/GenBank/DDBJ whole genome shotgun (WGS) entry which is preliminary data.</text>
</comment>
<dbReference type="InterPro" id="IPR002481">
    <property type="entry name" value="FUR"/>
</dbReference>
<dbReference type="InterPro" id="IPR043135">
    <property type="entry name" value="Fur_C"/>
</dbReference>
<dbReference type="Proteomes" id="UP001300261">
    <property type="component" value="Unassembled WGS sequence"/>
</dbReference>
<dbReference type="PANTHER" id="PTHR33202">
    <property type="entry name" value="ZINC UPTAKE REGULATION PROTEIN"/>
    <property type="match status" value="1"/>
</dbReference>
<dbReference type="Gene3D" id="3.30.1490.190">
    <property type="match status" value="1"/>
</dbReference>
<evidence type="ECO:0000256" key="6">
    <source>
        <dbReference type="ARBA" id="ARBA00023163"/>
    </source>
</evidence>
<keyword evidence="5" id="KW-0238">DNA-binding</keyword>
<dbReference type="EMBL" id="JAPEVI010000003">
    <property type="protein sequence ID" value="MCX2723187.1"/>
    <property type="molecule type" value="Genomic_DNA"/>
</dbReference>
<keyword evidence="2" id="KW-0678">Repressor</keyword>
<keyword evidence="6" id="KW-0804">Transcription</keyword>
<sequence>MSAHAHPELTKNQALVFGSLAEAGGPLTAYAILDDLRDSGFRAPLQVYRALDKLVAYGMVHRLESLNAFVACSHKGCSGHGTAAFAICEKCGDVREFTPDEAIRALRAWTESQGFTSTRTTIELRGTCKDCNAANSPN</sequence>